<keyword evidence="3 7" id="KW-0812">Transmembrane</keyword>
<reference evidence="8" key="1">
    <citation type="submission" date="2020-10" db="EMBL/GenBank/DDBJ databases">
        <authorList>
            <person name="Han B."/>
            <person name="Lu T."/>
            <person name="Zhao Q."/>
            <person name="Huang X."/>
            <person name="Zhao Y."/>
        </authorList>
    </citation>
    <scope>NUCLEOTIDE SEQUENCE</scope>
</reference>
<dbReference type="GO" id="GO:0015189">
    <property type="term" value="F:L-lysine transmembrane transporter activity"/>
    <property type="evidence" value="ECO:0007669"/>
    <property type="project" value="TreeGrafter"/>
</dbReference>
<dbReference type="AlphaFoldDB" id="A0A811PR16"/>
<protein>
    <submittedName>
        <fullName evidence="8">Uncharacterized protein</fullName>
    </submittedName>
</protein>
<evidence type="ECO:0000313" key="8">
    <source>
        <dbReference type="EMBL" id="CAD6244675.1"/>
    </source>
</evidence>
<proteinExistence type="predicted"/>
<feature type="compositionally biased region" description="Low complexity" evidence="6">
    <location>
        <begin position="311"/>
        <end position="328"/>
    </location>
</feature>
<name>A0A811PR16_9POAL</name>
<evidence type="ECO:0000256" key="3">
    <source>
        <dbReference type="ARBA" id="ARBA00022692"/>
    </source>
</evidence>
<dbReference type="GO" id="GO:0016020">
    <property type="term" value="C:membrane"/>
    <property type="evidence" value="ECO:0007669"/>
    <property type="project" value="UniProtKB-SubCell"/>
</dbReference>
<dbReference type="Pfam" id="PF13520">
    <property type="entry name" value="AA_permease_2"/>
    <property type="match status" value="1"/>
</dbReference>
<organism evidence="8 9">
    <name type="scientific">Miscanthus lutarioriparius</name>
    <dbReference type="NCBI Taxonomy" id="422564"/>
    <lineage>
        <taxon>Eukaryota</taxon>
        <taxon>Viridiplantae</taxon>
        <taxon>Streptophyta</taxon>
        <taxon>Embryophyta</taxon>
        <taxon>Tracheophyta</taxon>
        <taxon>Spermatophyta</taxon>
        <taxon>Magnoliopsida</taxon>
        <taxon>Liliopsida</taxon>
        <taxon>Poales</taxon>
        <taxon>Poaceae</taxon>
        <taxon>PACMAD clade</taxon>
        <taxon>Panicoideae</taxon>
        <taxon>Andropogonodae</taxon>
        <taxon>Andropogoneae</taxon>
        <taxon>Saccharinae</taxon>
        <taxon>Miscanthus</taxon>
    </lineage>
</organism>
<feature type="transmembrane region" description="Helical" evidence="7">
    <location>
        <begin position="58"/>
        <end position="80"/>
    </location>
</feature>
<evidence type="ECO:0000256" key="2">
    <source>
        <dbReference type="ARBA" id="ARBA00022448"/>
    </source>
</evidence>
<feature type="transmembrane region" description="Helical" evidence="7">
    <location>
        <begin position="12"/>
        <end position="32"/>
    </location>
</feature>
<dbReference type="GO" id="GO:0015180">
    <property type="term" value="F:L-alanine transmembrane transporter activity"/>
    <property type="evidence" value="ECO:0007669"/>
    <property type="project" value="TreeGrafter"/>
</dbReference>
<evidence type="ECO:0000256" key="7">
    <source>
        <dbReference type="SAM" id="Phobius"/>
    </source>
</evidence>
<dbReference type="GO" id="GO:0005313">
    <property type="term" value="F:L-glutamate transmembrane transporter activity"/>
    <property type="evidence" value="ECO:0007669"/>
    <property type="project" value="TreeGrafter"/>
</dbReference>
<dbReference type="Proteomes" id="UP000604825">
    <property type="component" value="Unassembled WGS sequence"/>
</dbReference>
<keyword evidence="5 7" id="KW-0472">Membrane</keyword>
<keyword evidence="9" id="KW-1185">Reference proteome</keyword>
<dbReference type="OrthoDB" id="4476201at2759"/>
<feature type="transmembrane region" description="Helical" evidence="7">
    <location>
        <begin position="148"/>
        <end position="170"/>
    </location>
</feature>
<feature type="transmembrane region" description="Helical" evidence="7">
    <location>
        <begin position="191"/>
        <end position="214"/>
    </location>
</feature>
<sequence length="328" mass="35245">MGIVYSVSLSSVFGWIYLLALTSVVTEILYLLDTGNDAGGYAIAQALYATFHRRYDTGAGGIACLVIIAVAVFLCGTACVTSNSRMGYAFSRDGAMPFSHVLYATSTSSGSPCPWRSSWPSWCACALISQLLKYVSAMHVTSLGSQVAFQAMVSIVTLGLYIAYTLPILFRVTTARRSFVPGSFHLGRFGVAVSSVGVLWVALITVLFCLPVAYPVTKETLNYTPVAVGGVLVLSLAAWVLHAQFWFRGPITNVLLFQHTPSSTQPQPPPQYHPACFFQPHRRRLGRGGGWRNMSCGRGVRRGRARRRTAADVVGAGAAPPRAASAPP</sequence>
<accession>A0A811PR16</accession>
<dbReference type="PANTHER" id="PTHR45649">
    <property type="entry name" value="AMINO-ACID PERMEASE BAT1"/>
    <property type="match status" value="1"/>
</dbReference>
<gene>
    <name evidence="8" type="ORF">NCGR_LOCUS29285</name>
</gene>
<feature type="transmembrane region" description="Helical" evidence="7">
    <location>
        <begin position="226"/>
        <end position="247"/>
    </location>
</feature>
<dbReference type="InterPro" id="IPR002293">
    <property type="entry name" value="AA/rel_permease1"/>
</dbReference>
<dbReference type="GO" id="GO:0015185">
    <property type="term" value="F:gamma-aminobutyric acid transmembrane transporter activity"/>
    <property type="evidence" value="ECO:0007669"/>
    <property type="project" value="TreeGrafter"/>
</dbReference>
<keyword evidence="4 7" id="KW-1133">Transmembrane helix</keyword>
<feature type="region of interest" description="Disordered" evidence="6">
    <location>
        <begin position="307"/>
        <end position="328"/>
    </location>
</feature>
<evidence type="ECO:0000256" key="6">
    <source>
        <dbReference type="SAM" id="MobiDB-lite"/>
    </source>
</evidence>
<dbReference type="PANTHER" id="PTHR45649:SF18">
    <property type="entry name" value="OS01G0945100 PROTEIN"/>
    <property type="match status" value="1"/>
</dbReference>
<evidence type="ECO:0000256" key="4">
    <source>
        <dbReference type="ARBA" id="ARBA00022989"/>
    </source>
</evidence>
<evidence type="ECO:0000313" key="9">
    <source>
        <dbReference type="Proteomes" id="UP000604825"/>
    </source>
</evidence>
<comment type="subcellular location">
    <subcellularLocation>
        <location evidence="1">Membrane</location>
        <topology evidence="1">Multi-pass membrane protein</topology>
    </subcellularLocation>
</comment>
<evidence type="ECO:0000256" key="1">
    <source>
        <dbReference type="ARBA" id="ARBA00004141"/>
    </source>
</evidence>
<dbReference type="Gene3D" id="1.20.1740.10">
    <property type="entry name" value="Amino acid/polyamine transporter I"/>
    <property type="match status" value="1"/>
</dbReference>
<dbReference type="EMBL" id="CAJGYO010000007">
    <property type="protein sequence ID" value="CAD6244675.1"/>
    <property type="molecule type" value="Genomic_DNA"/>
</dbReference>
<keyword evidence="2" id="KW-0813">Transport</keyword>
<comment type="caution">
    <text evidence="8">The sequence shown here is derived from an EMBL/GenBank/DDBJ whole genome shotgun (WGS) entry which is preliminary data.</text>
</comment>
<evidence type="ECO:0000256" key="5">
    <source>
        <dbReference type="ARBA" id="ARBA00023136"/>
    </source>
</evidence>